<feature type="domain" description="4'-phosphopantetheinyl transferase" evidence="3">
    <location>
        <begin position="93"/>
        <end position="168"/>
    </location>
</feature>
<keyword evidence="5" id="KW-1185">Reference proteome</keyword>
<dbReference type="Pfam" id="PF01648">
    <property type="entry name" value="ACPS"/>
    <property type="match status" value="1"/>
</dbReference>
<reference evidence="4 5" key="1">
    <citation type="submission" date="2020-08" db="EMBL/GenBank/DDBJ databases">
        <title>Genomic Encyclopedia of Type Strains, Phase IV (KMG-IV): sequencing the most valuable type-strain genomes for metagenomic binning, comparative biology and taxonomic classification.</title>
        <authorList>
            <person name="Goeker M."/>
        </authorList>
    </citation>
    <scope>NUCLEOTIDE SEQUENCE [LARGE SCALE GENOMIC DNA]</scope>
    <source>
        <strain evidence="4 5">DSM 24163</strain>
    </source>
</reference>
<dbReference type="EC" id="2.7.8.-" evidence="4"/>
<dbReference type="GO" id="GO:0008897">
    <property type="term" value="F:holo-[acyl-carrier-protein] synthase activity"/>
    <property type="evidence" value="ECO:0007669"/>
    <property type="project" value="InterPro"/>
</dbReference>
<dbReference type="GO" id="GO:0000287">
    <property type="term" value="F:magnesium ion binding"/>
    <property type="evidence" value="ECO:0007669"/>
    <property type="project" value="InterPro"/>
</dbReference>
<evidence type="ECO:0000256" key="1">
    <source>
        <dbReference type="ARBA" id="ARBA00010990"/>
    </source>
</evidence>
<name>A0A7W8D6M3_9GAMM</name>
<organism evidence="4 5">
    <name type="scientific">Chiayiivirga flava</name>
    <dbReference type="NCBI Taxonomy" id="659595"/>
    <lineage>
        <taxon>Bacteria</taxon>
        <taxon>Pseudomonadati</taxon>
        <taxon>Pseudomonadota</taxon>
        <taxon>Gammaproteobacteria</taxon>
        <taxon>Lysobacterales</taxon>
        <taxon>Lysobacteraceae</taxon>
        <taxon>Chiayiivirga</taxon>
    </lineage>
</organism>
<comment type="caution">
    <text evidence="4">The sequence shown here is derived from an EMBL/GenBank/DDBJ whole genome shotgun (WGS) entry which is preliminary data.</text>
</comment>
<dbReference type="PANTHER" id="PTHR12215:SF10">
    <property type="entry name" value="L-AMINOADIPATE-SEMIALDEHYDE DEHYDROGENASE-PHOSPHOPANTETHEINYL TRANSFERASE"/>
    <property type="match status" value="1"/>
</dbReference>
<accession>A0A7W8D6M3</accession>
<dbReference type="PANTHER" id="PTHR12215">
    <property type="entry name" value="PHOSPHOPANTETHEINE TRANSFERASE"/>
    <property type="match status" value="1"/>
</dbReference>
<protein>
    <submittedName>
        <fullName evidence="4">4'-phosphopantetheinyl transferase</fullName>
        <ecNumber evidence="4">2.7.8.-</ecNumber>
    </submittedName>
</protein>
<dbReference type="InterPro" id="IPR008278">
    <property type="entry name" value="4-PPantetheinyl_Trfase_dom"/>
</dbReference>
<dbReference type="GO" id="GO:0019878">
    <property type="term" value="P:lysine biosynthetic process via aminoadipic acid"/>
    <property type="evidence" value="ECO:0007669"/>
    <property type="project" value="TreeGrafter"/>
</dbReference>
<sequence>MQPAPATPPPWTPGAVHLWWLEGPLKPPPGTRRARLDAILRRVLAPYVQQEPAALRFGRESRGRPFLLADDAPDFNLSDTGGGTLVAVAQRGRVGIDLERLDRRLSHRDLARRYFADREIAALERLDDETARQAFLRLWTAKESSCKATGTGIFGWLPRWSFDPAPDAPLLWDLPAEAGARVDWHHRRVQPHPDFTAVLSCHGFAPVAQGFRLPCAS</sequence>
<dbReference type="RefSeq" id="WP_183960214.1">
    <property type="nucleotide sequence ID" value="NZ_JACHHP010000002.1"/>
</dbReference>
<evidence type="ECO:0000313" key="5">
    <source>
        <dbReference type="Proteomes" id="UP000521199"/>
    </source>
</evidence>
<dbReference type="InterPro" id="IPR037143">
    <property type="entry name" value="4-PPantetheinyl_Trfase_dom_sf"/>
</dbReference>
<dbReference type="SUPFAM" id="SSF56214">
    <property type="entry name" value="4'-phosphopantetheinyl transferase"/>
    <property type="match status" value="2"/>
</dbReference>
<dbReference type="AlphaFoldDB" id="A0A7W8D6M3"/>
<gene>
    <name evidence="4" type="ORF">HNQ52_001205</name>
</gene>
<evidence type="ECO:0000256" key="2">
    <source>
        <dbReference type="ARBA" id="ARBA00022679"/>
    </source>
</evidence>
<proteinExistence type="inferred from homology"/>
<evidence type="ECO:0000259" key="3">
    <source>
        <dbReference type="Pfam" id="PF01648"/>
    </source>
</evidence>
<dbReference type="EMBL" id="JACHHP010000002">
    <property type="protein sequence ID" value="MBB5207676.1"/>
    <property type="molecule type" value="Genomic_DNA"/>
</dbReference>
<dbReference type="Proteomes" id="UP000521199">
    <property type="component" value="Unassembled WGS sequence"/>
</dbReference>
<dbReference type="Gene3D" id="3.90.470.20">
    <property type="entry name" value="4'-phosphopantetheinyl transferase domain"/>
    <property type="match status" value="2"/>
</dbReference>
<dbReference type="InterPro" id="IPR050559">
    <property type="entry name" value="P-Pant_transferase_sf"/>
</dbReference>
<dbReference type="GO" id="GO:0005829">
    <property type="term" value="C:cytosol"/>
    <property type="evidence" value="ECO:0007669"/>
    <property type="project" value="TreeGrafter"/>
</dbReference>
<keyword evidence="2 4" id="KW-0808">Transferase</keyword>
<evidence type="ECO:0000313" key="4">
    <source>
        <dbReference type="EMBL" id="MBB5207676.1"/>
    </source>
</evidence>
<comment type="similarity">
    <text evidence="1">Belongs to the P-Pant transferase superfamily. Gsp/Sfp/HetI/AcpT family.</text>
</comment>